<feature type="transmembrane region" description="Helical" evidence="1">
    <location>
        <begin position="169"/>
        <end position="200"/>
    </location>
</feature>
<feature type="transmembrane region" description="Helical" evidence="1">
    <location>
        <begin position="109"/>
        <end position="133"/>
    </location>
</feature>
<sequence>MAIDLERLVRYPANDDDWVRTLLVGGLLTALSVLIVPAFLLYGYLLRVLREGMVEGEEPPGFDDWGVLLRDGVVAFLIVLVYQFVPLLVAALTVGGSVLAILTGSDVGVGVGLFGLLAGLALSAVLALIFGYVTLIGVANYAHEGEVGAAFDTTVLRAVALDGAYAVPWLYGVSLLLVANVVAGLLGFVPVVGVFVVFYAQVAAAWIWGKGFADAMGLDDGAAEGTPAAVV</sequence>
<dbReference type="GeneID" id="96953414"/>
<keyword evidence="1" id="KW-0472">Membrane</keyword>
<evidence type="ECO:0000256" key="1">
    <source>
        <dbReference type="SAM" id="Phobius"/>
    </source>
</evidence>
<evidence type="ECO:0000313" key="2">
    <source>
        <dbReference type="EMBL" id="MFC7255071.1"/>
    </source>
</evidence>
<name>A0ABD5ZX59_9EURY</name>
<dbReference type="Proteomes" id="UP001596434">
    <property type="component" value="Unassembled WGS sequence"/>
</dbReference>
<feature type="transmembrane region" description="Helical" evidence="1">
    <location>
        <begin position="73"/>
        <end position="102"/>
    </location>
</feature>
<dbReference type="EMBL" id="JBHTAT010000001">
    <property type="protein sequence ID" value="MFC7255071.1"/>
    <property type="molecule type" value="Genomic_DNA"/>
</dbReference>
<organism evidence="2 3">
    <name type="scientific">Haloplanus litoreus</name>
    <dbReference type="NCBI Taxonomy" id="767515"/>
    <lineage>
        <taxon>Archaea</taxon>
        <taxon>Methanobacteriati</taxon>
        <taxon>Methanobacteriota</taxon>
        <taxon>Stenosarchaea group</taxon>
        <taxon>Halobacteria</taxon>
        <taxon>Halobacteriales</taxon>
        <taxon>Haloferacaceae</taxon>
        <taxon>Haloplanus</taxon>
    </lineage>
</organism>
<dbReference type="RefSeq" id="WP_379703279.1">
    <property type="nucleotide sequence ID" value="NZ_JBHTAT010000001.1"/>
</dbReference>
<comment type="caution">
    <text evidence="2">The sequence shown here is derived from an EMBL/GenBank/DDBJ whole genome shotgun (WGS) entry which is preliminary data.</text>
</comment>
<proteinExistence type="predicted"/>
<accession>A0ABD5ZX59</accession>
<dbReference type="InterPro" id="IPR025098">
    <property type="entry name" value="DUF4013"/>
</dbReference>
<keyword evidence="1" id="KW-1133">Transmembrane helix</keyword>
<dbReference type="Pfam" id="PF13197">
    <property type="entry name" value="DUF4013"/>
    <property type="match status" value="1"/>
</dbReference>
<protein>
    <submittedName>
        <fullName evidence="2">DUF4013 domain-containing protein</fullName>
    </submittedName>
</protein>
<dbReference type="AlphaFoldDB" id="A0ABD5ZX59"/>
<evidence type="ECO:0000313" key="3">
    <source>
        <dbReference type="Proteomes" id="UP001596434"/>
    </source>
</evidence>
<feature type="transmembrane region" description="Helical" evidence="1">
    <location>
        <begin position="21"/>
        <end position="45"/>
    </location>
</feature>
<gene>
    <name evidence="2" type="ORF">ACFQKE_07155</name>
</gene>
<reference evidence="2 3" key="1">
    <citation type="journal article" date="2019" name="Int. J. Syst. Evol. Microbiol.">
        <title>The Global Catalogue of Microorganisms (GCM) 10K type strain sequencing project: providing services to taxonomists for standard genome sequencing and annotation.</title>
        <authorList>
            <consortium name="The Broad Institute Genomics Platform"/>
            <consortium name="The Broad Institute Genome Sequencing Center for Infectious Disease"/>
            <person name="Wu L."/>
            <person name="Ma J."/>
        </authorList>
    </citation>
    <scope>NUCLEOTIDE SEQUENCE [LARGE SCALE GENOMIC DNA]</scope>
    <source>
        <strain evidence="2 3">GX21</strain>
    </source>
</reference>
<keyword evidence="1" id="KW-0812">Transmembrane</keyword>
<keyword evidence="3" id="KW-1185">Reference proteome</keyword>